<keyword evidence="10" id="KW-1185">Reference proteome</keyword>
<evidence type="ECO:0000256" key="5">
    <source>
        <dbReference type="ARBA" id="ARBA00022827"/>
    </source>
</evidence>
<protein>
    <recommendedName>
        <fullName evidence="8">Prenylcysteine lyase domain-containing protein</fullName>
    </recommendedName>
</protein>
<dbReference type="OrthoDB" id="437369at2759"/>
<dbReference type="InterPro" id="IPR036188">
    <property type="entry name" value="FAD/NAD-bd_sf"/>
</dbReference>
<dbReference type="PANTHER" id="PTHR15944:SF0">
    <property type="entry name" value="PRENYLCYSTEINE LYASE DOMAIN-CONTAINING PROTEIN"/>
    <property type="match status" value="1"/>
</dbReference>
<reference evidence="9 10" key="1">
    <citation type="submission" date="2015-02" db="EMBL/GenBank/DDBJ databases">
        <title>Draft Genome Sequences of Two Closely-Related Aflatoxigenic Aspergillus Species Obtained from the Cote d'Ivoire.</title>
        <authorList>
            <person name="Moore G.G."/>
            <person name="Beltz S.B."/>
            <person name="Mack B.M."/>
        </authorList>
    </citation>
    <scope>NUCLEOTIDE SEQUENCE [LARGE SCALE GENOMIC DNA]</scope>
    <source>
        <strain evidence="9 10">SRRC1432</strain>
    </source>
</reference>
<dbReference type="InterPro" id="IPR017046">
    <property type="entry name" value="Prenylcysteine_Oxase1"/>
</dbReference>
<evidence type="ECO:0000256" key="6">
    <source>
        <dbReference type="ARBA" id="ARBA00023002"/>
    </source>
</evidence>
<keyword evidence="5" id="KW-0274">FAD</keyword>
<dbReference type="Pfam" id="PF07156">
    <property type="entry name" value="Prenylcys_lyase"/>
    <property type="match status" value="1"/>
</dbReference>
<evidence type="ECO:0000259" key="8">
    <source>
        <dbReference type="Pfam" id="PF07156"/>
    </source>
</evidence>
<evidence type="ECO:0000313" key="9">
    <source>
        <dbReference type="EMBL" id="KKK13302.1"/>
    </source>
</evidence>
<dbReference type="Gene3D" id="3.50.50.60">
    <property type="entry name" value="FAD/NAD(P)-binding domain"/>
    <property type="match status" value="1"/>
</dbReference>
<evidence type="ECO:0000256" key="3">
    <source>
        <dbReference type="ARBA" id="ARBA00022630"/>
    </source>
</evidence>
<evidence type="ECO:0000256" key="1">
    <source>
        <dbReference type="ARBA" id="ARBA00001974"/>
    </source>
</evidence>
<evidence type="ECO:0000313" key="10">
    <source>
        <dbReference type="Proteomes" id="UP000034947"/>
    </source>
</evidence>
<keyword evidence="4" id="KW-0732">Signal</keyword>
<comment type="caution">
    <text evidence="9">The sequence shown here is derived from an EMBL/GenBank/DDBJ whole genome shotgun (WGS) entry which is preliminary data.</text>
</comment>
<keyword evidence="7" id="KW-0325">Glycoprotein</keyword>
<dbReference type="PIRSF" id="PIRSF036292">
    <property type="entry name" value="Prenylcysteine_oxidase"/>
    <property type="match status" value="1"/>
</dbReference>
<evidence type="ECO:0000256" key="2">
    <source>
        <dbReference type="ARBA" id="ARBA00009967"/>
    </source>
</evidence>
<proteinExistence type="inferred from homology"/>
<keyword evidence="3" id="KW-0285">Flavoprotein</keyword>
<evidence type="ECO:0000256" key="4">
    <source>
        <dbReference type="ARBA" id="ARBA00022729"/>
    </source>
</evidence>
<keyword evidence="6" id="KW-0560">Oxidoreductase</keyword>
<sequence>MPSLWRSSALDTVFCSPPQSQCTITPCSAVTPKQVAIIGAGAAGASTAYSLRKNAESSGIPINITVFERASYVGGRSTTVNVFDDPANPVELGASIFVNVNHILVNASKELGLNAQSASDERPRETEDILGVWDGEQFVFVMEDSSSWWNIAKLIWRYGLAPVRTQTLMKNTVKKFLELYKEPLFPFQSLTGAAAAVGLLDATSTPGATFLDSNNVSPQFAQEIIQASTRVNYGQNLALIHGLESMVCMATDGAMAIEGGNWQIFDGMLKSAAVDIRLNHTVQSIDRNSDNTLTVGFEANDSKHKLIFDEVVLAGPFQYSGIKITAPLDYTPDPIPFHTLYVTLFSSPHKLSAKFFNLKNPNDRPPETILTTLPLGTDLGSNEKGVGPSGFWSISTLRTVRVPSKSTEQPPETHYVYKIFSPEQPTAEFLRNILGLEHPNDTNTQNLTTICDLPTEDISWCYEKIWHPYPFLYPRVTFEEPILAPNIWYTGGIEGFISTMETSALMGKNVAALIFRSWEDEDGEIRGLDDDAPIVDQRLEL</sequence>
<dbReference type="PANTHER" id="PTHR15944">
    <property type="entry name" value="FARNESYLCYSTEINE LYASE"/>
    <property type="match status" value="1"/>
</dbReference>
<name>A0A0F8WPU7_9EURO</name>
<dbReference type="VEuPathDB" id="FungiDB:P175DRAFT_0526502"/>
<comment type="cofactor">
    <cofactor evidence="1">
        <name>FAD</name>
        <dbReference type="ChEBI" id="CHEBI:57692"/>
    </cofactor>
</comment>
<dbReference type="Pfam" id="PF13450">
    <property type="entry name" value="NAD_binding_8"/>
    <property type="match status" value="1"/>
</dbReference>
<dbReference type="GO" id="GO:0030328">
    <property type="term" value="P:prenylcysteine catabolic process"/>
    <property type="evidence" value="ECO:0007669"/>
    <property type="project" value="InterPro"/>
</dbReference>
<dbReference type="AlphaFoldDB" id="A0A0F8WPU7"/>
<feature type="domain" description="Prenylcysteine lyase" evidence="8">
    <location>
        <begin position="142"/>
        <end position="522"/>
    </location>
</feature>
<dbReference type="SUPFAM" id="SSF51905">
    <property type="entry name" value="FAD/NAD(P)-binding domain"/>
    <property type="match status" value="1"/>
</dbReference>
<accession>A0A0F8WPU7</accession>
<dbReference type="InterPro" id="IPR010795">
    <property type="entry name" value="Prenylcys_lyase"/>
</dbReference>
<dbReference type="Proteomes" id="UP000034947">
    <property type="component" value="Unassembled WGS sequence"/>
</dbReference>
<dbReference type="GO" id="GO:0030327">
    <property type="term" value="P:prenylated protein catabolic process"/>
    <property type="evidence" value="ECO:0007669"/>
    <property type="project" value="TreeGrafter"/>
</dbReference>
<dbReference type="EMBL" id="JYKN01003257">
    <property type="protein sequence ID" value="KKK13302.1"/>
    <property type="molecule type" value="Genomic_DNA"/>
</dbReference>
<organism evidence="9 10">
    <name type="scientific">Aspergillus ochraceoroseus</name>
    <dbReference type="NCBI Taxonomy" id="138278"/>
    <lineage>
        <taxon>Eukaryota</taxon>
        <taxon>Fungi</taxon>
        <taxon>Dikarya</taxon>
        <taxon>Ascomycota</taxon>
        <taxon>Pezizomycotina</taxon>
        <taxon>Eurotiomycetes</taxon>
        <taxon>Eurotiomycetidae</taxon>
        <taxon>Eurotiales</taxon>
        <taxon>Aspergillaceae</taxon>
        <taxon>Aspergillus</taxon>
        <taxon>Aspergillus subgen. Nidulantes</taxon>
    </lineage>
</organism>
<comment type="similarity">
    <text evidence="2">Belongs to the prenylcysteine oxidase family.</text>
</comment>
<evidence type="ECO:0000256" key="7">
    <source>
        <dbReference type="ARBA" id="ARBA00023180"/>
    </source>
</evidence>
<gene>
    <name evidence="9" type="ORF">AOCH_006607</name>
</gene>
<dbReference type="GO" id="GO:0001735">
    <property type="term" value="F:prenylcysteine oxidase activity"/>
    <property type="evidence" value="ECO:0007669"/>
    <property type="project" value="InterPro"/>
</dbReference>